<gene>
    <name evidence="2" type="ORF">SAMN02927928_0634</name>
</gene>
<protein>
    <submittedName>
        <fullName evidence="2">Uncharacterized protein</fullName>
    </submittedName>
</protein>
<dbReference type="AlphaFoldDB" id="A0A1G4PSX8"/>
<dbReference type="EMBL" id="FMTS01000001">
    <property type="protein sequence ID" value="SCW35295.1"/>
    <property type="molecule type" value="Genomic_DNA"/>
</dbReference>
<reference evidence="3" key="1">
    <citation type="submission" date="2016-10" db="EMBL/GenBank/DDBJ databases">
        <authorList>
            <person name="Varghese N."/>
            <person name="Submissions S."/>
        </authorList>
    </citation>
    <scope>NUCLEOTIDE SEQUENCE [LARGE SCALE GENOMIC DNA]</scope>
    <source>
        <strain evidence="3">CGMCC 1.3431</strain>
    </source>
</reference>
<keyword evidence="3" id="KW-1185">Reference proteome</keyword>
<evidence type="ECO:0000313" key="3">
    <source>
        <dbReference type="Proteomes" id="UP000199150"/>
    </source>
</evidence>
<dbReference type="RefSeq" id="WP_090643553.1">
    <property type="nucleotide sequence ID" value="NZ_CBCRYE010000001.1"/>
</dbReference>
<evidence type="ECO:0000256" key="1">
    <source>
        <dbReference type="SAM" id="SignalP"/>
    </source>
</evidence>
<dbReference type="STRING" id="260084.SAMN02927928_0634"/>
<feature type="chain" id="PRO_5011677434" evidence="1">
    <location>
        <begin position="24"/>
        <end position="116"/>
    </location>
</feature>
<evidence type="ECO:0000313" key="2">
    <source>
        <dbReference type="EMBL" id="SCW35295.1"/>
    </source>
</evidence>
<organism evidence="2 3">
    <name type="scientific">Asticcacaulis taihuensis</name>
    <dbReference type="NCBI Taxonomy" id="260084"/>
    <lineage>
        <taxon>Bacteria</taxon>
        <taxon>Pseudomonadati</taxon>
        <taxon>Pseudomonadota</taxon>
        <taxon>Alphaproteobacteria</taxon>
        <taxon>Caulobacterales</taxon>
        <taxon>Caulobacteraceae</taxon>
        <taxon>Asticcacaulis</taxon>
    </lineage>
</organism>
<sequence length="116" mass="12345">MLKAVLYIFAVMGLLVSPLHAQAAQRDCEGMTASMAMTAMSSNSMDCCDHEKSSKSPDKSCFNNCIAMCGLSVAFDVKPLASQPMLAIVQASFEDLTTSSVAEEPRLLIPPPKSLA</sequence>
<proteinExistence type="predicted"/>
<dbReference type="OrthoDB" id="7173688at2"/>
<keyword evidence="1" id="KW-0732">Signal</keyword>
<name>A0A1G4PSX8_9CAUL</name>
<accession>A0A1G4PSX8</accession>
<dbReference type="Proteomes" id="UP000199150">
    <property type="component" value="Unassembled WGS sequence"/>
</dbReference>
<feature type="signal peptide" evidence="1">
    <location>
        <begin position="1"/>
        <end position="23"/>
    </location>
</feature>